<proteinExistence type="inferred from homology"/>
<organism evidence="2 3">
    <name type="scientific">Singulisphaera acidiphila (strain ATCC BAA-1392 / DSM 18658 / VKM B-2454 / MOB10)</name>
    <dbReference type="NCBI Taxonomy" id="886293"/>
    <lineage>
        <taxon>Bacteria</taxon>
        <taxon>Pseudomonadati</taxon>
        <taxon>Planctomycetota</taxon>
        <taxon>Planctomycetia</taxon>
        <taxon>Isosphaerales</taxon>
        <taxon>Isosphaeraceae</taxon>
        <taxon>Singulisphaera</taxon>
    </lineage>
</organism>
<dbReference type="Pfam" id="PF01875">
    <property type="entry name" value="Memo"/>
    <property type="match status" value="1"/>
</dbReference>
<protein>
    <submittedName>
        <fullName evidence="2">Putative dioxygenase</fullName>
    </submittedName>
</protein>
<dbReference type="HOGENOM" id="CLU_055281_0_0_0"/>
<dbReference type="AlphaFoldDB" id="L0DAB4"/>
<dbReference type="Gene3D" id="3.40.830.10">
    <property type="entry name" value="LigB-like"/>
    <property type="match status" value="1"/>
</dbReference>
<evidence type="ECO:0000256" key="1">
    <source>
        <dbReference type="ARBA" id="ARBA00006315"/>
    </source>
</evidence>
<reference evidence="2 3" key="1">
    <citation type="submission" date="2012-02" db="EMBL/GenBank/DDBJ databases">
        <title>Complete sequence of chromosome of Singulisphaera acidiphila DSM 18658.</title>
        <authorList>
            <consortium name="US DOE Joint Genome Institute (JGI-PGF)"/>
            <person name="Lucas S."/>
            <person name="Copeland A."/>
            <person name="Lapidus A."/>
            <person name="Glavina del Rio T."/>
            <person name="Dalin E."/>
            <person name="Tice H."/>
            <person name="Bruce D."/>
            <person name="Goodwin L."/>
            <person name="Pitluck S."/>
            <person name="Peters L."/>
            <person name="Ovchinnikova G."/>
            <person name="Chertkov O."/>
            <person name="Kyrpides N."/>
            <person name="Mavromatis K."/>
            <person name="Ivanova N."/>
            <person name="Brettin T."/>
            <person name="Detter J.C."/>
            <person name="Han C."/>
            <person name="Larimer F."/>
            <person name="Land M."/>
            <person name="Hauser L."/>
            <person name="Markowitz V."/>
            <person name="Cheng J.-F."/>
            <person name="Hugenholtz P."/>
            <person name="Woyke T."/>
            <person name="Wu D."/>
            <person name="Tindall B."/>
            <person name="Pomrenke H."/>
            <person name="Brambilla E."/>
            <person name="Klenk H.-P."/>
            <person name="Eisen J.A."/>
        </authorList>
    </citation>
    <scope>NUCLEOTIDE SEQUENCE [LARGE SCALE GENOMIC DNA]</scope>
    <source>
        <strain evidence="3">ATCC BAA-1392 / DSM 18658 / VKM B-2454 / MOB10</strain>
    </source>
</reference>
<dbReference type="GO" id="GO:0051213">
    <property type="term" value="F:dioxygenase activity"/>
    <property type="evidence" value="ECO:0007669"/>
    <property type="project" value="UniProtKB-KW"/>
</dbReference>
<evidence type="ECO:0000313" key="3">
    <source>
        <dbReference type="Proteomes" id="UP000010798"/>
    </source>
</evidence>
<dbReference type="EMBL" id="CP003364">
    <property type="protein sequence ID" value="AGA25795.1"/>
    <property type="molecule type" value="Genomic_DNA"/>
</dbReference>
<keyword evidence="2" id="KW-0560">Oxidoreductase</keyword>
<dbReference type="Proteomes" id="UP000010798">
    <property type="component" value="Chromosome"/>
</dbReference>
<dbReference type="PANTHER" id="PTHR11060:SF0">
    <property type="entry name" value="PROTEIN MEMO1"/>
    <property type="match status" value="1"/>
</dbReference>
<name>L0DAB4_SINAD</name>
<dbReference type="OrthoDB" id="9771412at2"/>
<evidence type="ECO:0000313" key="2">
    <source>
        <dbReference type="EMBL" id="AGA25795.1"/>
    </source>
</evidence>
<dbReference type="RefSeq" id="WP_015244969.1">
    <property type="nucleotide sequence ID" value="NC_019892.1"/>
</dbReference>
<accession>L0DAB4</accession>
<sequence>MASLDRPKLRPLSAQRFEHQGQVYAAITDPLGVFPEPVLIPIDGYQWVVRHFDGETPLSAIQARVLRETGQLITTAQLEELVDQLDRALVLDGPTFAAYHESYRREQVRPAALAGRSYAGTERALRSQLARYFAHADGSGVPRPEPQTLPSRLRGVLSPHIDFQRGGLVYTWSYKELVEQSDADTFVILGVAHQYCRNRFALTRKDFETPLGRVRTDREYVDRIAALAGQDLFEDELSHRTEHSIEFQVVFLQYLLGGVRDFSIVPILVGSFHDLMDAGTDPIESDDVRRFVEALRASEAANGRKVAYIGGIDLCHVGPEFGDPDPLDPEILAEVRSFDTAMLARAAAHDAAGWFGTAAEIGNRWRVCGLAAAYTMLHAMGPARGTLLKYDQAVDHERTCCVSFASLAFVEGQ</sequence>
<dbReference type="KEGG" id="saci:Sinac_1412"/>
<keyword evidence="2" id="KW-0223">Dioxygenase</keyword>
<dbReference type="InterPro" id="IPR002737">
    <property type="entry name" value="MEMO1_fam"/>
</dbReference>
<keyword evidence="3" id="KW-1185">Reference proteome</keyword>
<dbReference type="eggNOG" id="COG1355">
    <property type="taxonomic scope" value="Bacteria"/>
</dbReference>
<dbReference type="STRING" id="886293.Sinac_1412"/>
<dbReference type="NCBIfam" id="TIGR04336">
    <property type="entry name" value="AmmeMemoSam_B"/>
    <property type="match status" value="1"/>
</dbReference>
<comment type="similarity">
    <text evidence="1">Belongs to the MEMO1 family.</text>
</comment>
<dbReference type="PANTHER" id="PTHR11060">
    <property type="entry name" value="PROTEIN MEMO1"/>
    <property type="match status" value="1"/>
</dbReference>
<gene>
    <name evidence="2" type="ordered locus">Sinac_1412</name>
</gene>
<dbReference type="CDD" id="cd07361">
    <property type="entry name" value="MEMO_like"/>
    <property type="match status" value="1"/>
</dbReference>